<proteinExistence type="inferred from homology"/>
<evidence type="ECO:0000256" key="8">
    <source>
        <dbReference type="ARBA" id="ARBA00023204"/>
    </source>
</evidence>
<dbReference type="EMBL" id="BLBS01000056">
    <property type="protein sequence ID" value="GET92879.1"/>
    <property type="molecule type" value="Genomic_DNA"/>
</dbReference>
<feature type="domain" description="XPG N-terminal" evidence="11">
    <location>
        <begin position="1"/>
        <end position="96"/>
    </location>
</feature>
<organism evidence="12 13">
    <name type="scientific">Leishmania tarentolae</name>
    <name type="common">Sauroleishmania tarentolae</name>
    <dbReference type="NCBI Taxonomy" id="5689"/>
    <lineage>
        <taxon>Eukaryota</taxon>
        <taxon>Discoba</taxon>
        <taxon>Euglenozoa</taxon>
        <taxon>Kinetoplastea</taxon>
        <taxon>Metakinetoplastina</taxon>
        <taxon>Trypanosomatida</taxon>
        <taxon>Trypanosomatidae</taxon>
        <taxon>Leishmaniinae</taxon>
        <taxon>Leishmania</taxon>
        <taxon>lizard Leishmania</taxon>
    </lineage>
</organism>
<evidence type="ECO:0000259" key="10">
    <source>
        <dbReference type="SMART" id="SM00484"/>
    </source>
</evidence>
<dbReference type="PANTHER" id="PTHR11081">
    <property type="entry name" value="FLAP ENDONUCLEASE FAMILY MEMBER"/>
    <property type="match status" value="1"/>
</dbReference>
<dbReference type="FunFam" id="3.40.50.1010:FF:000113">
    <property type="entry name" value="DNA repair protein RAD2, putative"/>
    <property type="match status" value="1"/>
</dbReference>
<dbReference type="SMART" id="SM00485">
    <property type="entry name" value="XPGN"/>
    <property type="match status" value="1"/>
</dbReference>
<dbReference type="SUPFAM" id="SSF88723">
    <property type="entry name" value="PIN domain-like"/>
    <property type="match status" value="1"/>
</dbReference>
<dbReference type="Gene3D" id="1.10.150.20">
    <property type="entry name" value="5' to 3' exonuclease, C-terminal subdomain"/>
    <property type="match status" value="1"/>
</dbReference>
<dbReference type="InterPro" id="IPR019974">
    <property type="entry name" value="XPG_CS"/>
</dbReference>
<dbReference type="OrthoDB" id="31113at2759"/>
<dbReference type="GO" id="GO:0006289">
    <property type="term" value="P:nucleotide-excision repair"/>
    <property type="evidence" value="ECO:0007669"/>
    <property type="project" value="InterPro"/>
</dbReference>
<dbReference type="AlphaFoldDB" id="A0A640KZC6"/>
<dbReference type="InterPro" id="IPR029060">
    <property type="entry name" value="PIN-like_dom_sf"/>
</dbReference>
<evidence type="ECO:0000256" key="4">
    <source>
        <dbReference type="ARBA" id="ARBA00022723"/>
    </source>
</evidence>
<dbReference type="GO" id="GO:0003697">
    <property type="term" value="F:single-stranded DNA binding"/>
    <property type="evidence" value="ECO:0007669"/>
    <property type="project" value="InterPro"/>
</dbReference>
<keyword evidence="6" id="KW-0378">Hydrolase</keyword>
<evidence type="ECO:0000259" key="11">
    <source>
        <dbReference type="SMART" id="SM00485"/>
    </source>
</evidence>
<dbReference type="GO" id="GO:0046872">
    <property type="term" value="F:metal ion binding"/>
    <property type="evidence" value="ECO:0007669"/>
    <property type="project" value="UniProtKB-KW"/>
</dbReference>
<evidence type="ECO:0000256" key="3">
    <source>
        <dbReference type="ARBA" id="ARBA00022722"/>
    </source>
</evidence>
<dbReference type="VEuPathDB" id="TriTrypDB:LtaPh_3536400"/>
<dbReference type="Proteomes" id="UP000419144">
    <property type="component" value="Unassembled WGS sequence"/>
</dbReference>
<evidence type="ECO:0000313" key="13">
    <source>
        <dbReference type="Proteomes" id="UP000419144"/>
    </source>
</evidence>
<dbReference type="InterPro" id="IPR001044">
    <property type="entry name" value="XPG/Rad2_eukaryotes"/>
</dbReference>
<evidence type="ECO:0000256" key="9">
    <source>
        <dbReference type="SAM" id="MobiDB-lite"/>
    </source>
</evidence>
<dbReference type="InterPro" id="IPR006085">
    <property type="entry name" value="XPG_DNA_repair_N"/>
</dbReference>
<feature type="compositionally biased region" description="Polar residues" evidence="9">
    <location>
        <begin position="603"/>
        <end position="615"/>
    </location>
</feature>
<gene>
    <name evidence="12" type="ORF">LtaPh_3536400</name>
</gene>
<keyword evidence="8" id="KW-0234">DNA repair</keyword>
<sequence length="927" mass="99569">MGVHGLWRLLDSFGVVVQPDELRGKRVAIDASIWIAQFRARVSPGEDTEQKVLEGFLARILKLLFYDIRPVFVFDGPASSSKGAEHHRRAMQRIRNAKALVKRRARQILVAQVAAGALDVEDLKMITPSGALGNGDAVRVKDSDAALPSMTTSDAKETGVSKTVPHGGGADHALDTMNSIRSSVVGSGKRPREISKVALPLSEPHRHRHCLRKCHLAPDAVSATIMQSFLGDVESLLEERARDEARVVHNALKNTSTSLFMGPRCIVDDSGDVSGAITSQHLQPPRPNCTAAVVSVSGDSHEGGDETDCVVISDSESDAEAVSSASCTVFPTDREEYIDVEEVASVDKVGGSGCADASEGYLWVPSSACSLSPATAVLPSGDVTRFLNERSPSTRTPPQEVMPVVAASERKSSVFASSPSAALSMSTDEDIATDPGGSTTSSSTRTAFPSDGGYEEEGAFTDDDNGVDGDEAEFAWEPFTQRMHPTEVLCQQEQESELCPHASDSTADQIVTASLAKSAPTDAAAMRNEDKDDDDYTPVKAVQVLSRCHRALAPMPADVSISSSGEDEKSNCTIPLSAPCRPNTVKGAASEATGAPHYRSTDVHSSSADRTSSQGGLPPIRGGAARTNRVIIPFELLNVVELLDCCGVPYVLSPAEADAQCSFLARRGLVDAVFTEDSDVLVHGATTVLRGFFAQSKNAVAYEQSHLSACGITKTVLVALASLLGCDYTEGVPGIGLVGALEALVVAWTTTESAESGTASSSAVLHLLRRWALLVQQPPRSWQEVDDHMTLLQFALLQADLAQWRTLEQRACFPEVHAVEAFFDAKVDLDTTPFQWLTPDWHRIRVFAGAVGALSSPWLVQRYELARKECLRREEAAAKARAPLTAGQRRLTEYGVQERVRSRWAFQRQPPKHAAALAKLRAVQQMQ</sequence>
<dbReference type="GO" id="GO:0017108">
    <property type="term" value="F:5'-flap endonuclease activity"/>
    <property type="evidence" value="ECO:0007669"/>
    <property type="project" value="TreeGrafter"/>
</dbReference>
<keyword evidence="5" id="KW-0227">DNA damage</keyword>
<dbReference type="InterPro" id="IPR006084">
    <property type="entry name" value="XPG/Rad2"/>
</dbReference>
<dbReference type="SMART" id="SM00279">
    <property type="entry name" value="HhH2"/>
    <property type="match status" value="1"/>
</dbReference>
<keyword evidence="13" id="KW-1185">Reference proteome</keyword>
<evidence type="ECO:0000256" key="5">
    <source>
        <dbReference type="ARBA" id="ARBA00022763"/>
    </source>
</evidence>
<feature type="region of interest" description="Disordered" evidence="9">
    <location>
        <begin position="418"/>
        <end position="469"/>
    </location>
</feature>
<comment type="caution">
    <text evidence="12">The sequence shown here is derived from an EMBL/GenBank/DDBJ whole genome shotgun (WGS) entry which is preliminary data.</text>
</comment>
<protein>
    <submittedName>
        <fullName evidence="12">DNA repair protein RAD2, putative</fullName>
    </submittedName>
</protein>
<feature type="region of interest" description="Disordered" evidence="9">
    <location>
        <begin position="148"/>
        <end position="174"/>
    </location>
</feature>
<comment type="cofactor">
    <cofactor evidence="1">
        <name>Mg(2+)</name>
        <dbReference type="ChEBI" id="CHEBI:18420"/>
    </cofactor>
</comment>
<dbReference type="InterPro" id="IPR006086">
    <property type="entry name" value="XPG-I_dom"/>
</dbReference>
<accession>A0A640KZC6</accession>
<feature type="domain" description="XPG-I" evidence="10">
    <location>
        <begin position="644"/>
        <end position="712"/>
    </location>
</feature>
<feature type="compositionally biased region" description="Acidic residues" evidence="9">
    <location>
        <begin position="453"/>
        <end position="469"/>
    </location>
</feature>
<reference evidence="12" key="1">
    <citation type="submission" date="2019-11" db="EMBL/GenBank/DDBJ databases">
        <title>Leishmania tarentolae CDS.</title>
        <authorList>
            <person name="Goto Y."/>
            <person name="Yamagishi J."/>
        </authorList>
    </citation>
    <scope>NUCLEOTIDE SEQUENCE [LARGE SCALE GENOMIC DNA]</scope>
    <source>
        <strain evidence="12">Parrot Tar II</strain>
    </source>
</reference>
<keyword evidence="4" id="KW-0479">Metal-binding</keyword>
<dbReference type="SMART" id="SM00484">
    <property type="entry name" value="XPGI"/>
    <property type="match status" value="1"/>
</dbReference>
<dbReference type="PROSITE" id="PS00841">
    <property type="entry name" value="XPG_1"/>
    <property type="match status" value="1"/>
</dbReference>
<dbReference type="SUPFAM" id="SSF47807">
    <property type="entry name" value="5' to 3' exonuclease, C-terminal subdomain"/>
    <property type="match status" value="1"/>
</dbReference>
<dbReference type="GO" id="GO:0005634">
    <property type="term" value="C:nucleus"/>
    <property type="evidence" value="ECO:0007669"/>
    <property type="project" value="InterPro"/>
</dbReference>
<dbReference type="InterPro" id="IPR036279">
    <property type="entry name" value="5-3_exonuclease_C_sf"/>
</dbReference>
<dbReference type="Gene3D" id="3.40.50.1010">
    <property type="entry name" value="5'-nuclease"/>
    <property type="match status" value="2"/>
</dbReference>
<dbReference type="InterPro" id="IPR008918">
    <property type="entry name" value="HhH2"/>
</dbReference>
<dbReference type="PRINTS" id="PR00853">
    <property type="entry name" value="XPGRADSUPER"/>
</dbReference>
<evidence type="ECO:0000256" key="6">
    <source>
        <dbReference type="ARBA" id="ARBA00022801"/>
    </source>
</evidence>
<keyword evidence="7" id="KW-0460">Magnesium</keyword>
<keyword evidence="3" id="KW-0540">Nuclease</keyword>
<evidence type="ECO:0000256" key="1">
    <source>
        <dbReference type="ARBA" id="ARBA00001946"/>
    </source>
</evidence>
<dbReference type="InterPro" id="IPR039436">
    <property type="entry name" value="Asteroid_dom"/>
</dbReference>
<dbReference type="PANTHER" id="PTHR11081:SF59">
    <property type="entry name" value="FI23547P1"/>
    <property type="match status" value="1"/>
</dbReference>
<dbReference type="PRINTS" id="PR00066">
    <property type="entry name" value="XRODRMPGMNTG"/>
</dbReference>
<evidence type="ECO:0000256" key="2">
    <source>
        <dbReference type="ARBA" id="ARBA00005283"/>
    </source>
</evidence>
<feature type="region of interest" description="Disordered" evidence="9">
    <location>
        <begin position="585"/>
        <end position="621"/>
    </location>
</feature>
<dbReference type="Pfam" id="PF00752">
    <property type="entry name" value="XPG_N"/>
    <property type="match status" value="1"/>
</dbReference>
<evidence type="ECO:0000256" key="7">
    <source>
        <dbReference type="ARBA" id="ARBA00022842"/>
    </source>
</evidence>
<comment type="similarity">
    <text evidence="2">Belongs to the XPG/RAD2 endonuclease family. XPG subfamily.</text>
</comment>
<dbReference type="Pfam" id="PF12813">
    <property type="entry name" value="XPG_I_2"/>
    <property type="match status" value="1"/>
</dbReference>
<name>A0A640KZC6_LEITA</name>
<evidence type="ECO:0000313" key="12">
    <source>
        <dbReference type="EMBL" id="GET92879.1"/>
    </source>
</evidence>